<dbReference type="EMBL" id="UYRR01003972">
    <property type="protein sequence ID" value="VDK20641.1"/>
    <property type="molecule type" value="Genomic_DNA"/>
</dbReference>
<reference evidence="1 2" key="2">
    <citation type="submission" date="2018-11" db="EMBL/GenBank/DDBJ databases">
        <authorList>
            <consortium name="Pathogen Informatics"/>
        </authorList>
    </citation>
    <scope>NUCLEOTIDE SEQUENCE [LARGE SCALE GENOMIC DNA]</scope>
</reference>
<evidence type="ECO:0000313" key="1">
    <source>
        <dbReference type="EMBL" id="VDK20641.1"/>
    </source>
</evidence>
<proteinExistence type="predicted"/>
<dbReference type="Pfam" id="PF09786">
    <property type="entry name" value="CytochromB561_N"/>
    <property type="match status" value="1"/>
</dbReference>
<reference evidence="3" key="1">
    <citation type="submission" date="2017-02" db="UniProtKB">
        <authorList>
            <consortium name="WormBaseParasite"/>
        </authorList>
    </citation>
    <scope>IDENTIFICATION</scope>
</reference>
<dbReference type="WBParaSite" id="ASIM_0000294701-mRNA-1">
    <property type="protein sequence ID" value="ASIM_0000294701-mRNA-1"/>
    <property type="gene ID" value="ASIM_0000294701"/>
</dbReference>
<gene>
    <name evidence="1" type="ORF">ASIM_LOCUS2797</name>
</gene>
<dbReference type="InterPro" id="IPR019176">
    <property type="entry name" value="Cytochrome_B561-rel"/>
</dbReference>
<keyword evidence="2" id="KW-1185">Reference proteome</keyword>
<dbReference type="PANTHER" id="PTHR21780:SF0">
    <property type="entry name" value="TRANSMEMBRANE PROTEIN 209"/>
    <property type="match status" value="1"/>
</dbReference>
<dbReference type="Proteomes" id="UP000267096">
    <property type="component" value="Unassembled WGS sequence"/>
</dbReference>
<dbReference type="OrthoDB" id="509821at2759"/>
<dbReference type="PANTHER" id="PTHR21780">
    <property type="entry name" value="TRANSMEMBRANE PROTEIN 209"/>
    <property type="match status" value="1"/>
</dbReference>
<sequence>MNQFVHFINSYSFICYESQLTPLKLRSFAYIESSDELSNELHLNECIMRWRLFRYKLTNDRLLNAEHKIRSWICQTIVRPLVKNITSFNELLNKVKYQNLHLKIGRSSVESLQSALSSKGDLIGTVLPYLIPYLKVHEKQAYIVKRASELSLDMFMKEFKWQSGGSEPNGKSSEGSSSYAPAGMPWGEYLPTDSQLIWYWLCTYLDARMETNPMAANLNAPFSSVYFLNKFDKPSTLQSHKDAFYVHQTSINPPHFELVVDGGRERFDVGKGSKNLWRTILLFLQHIRLFNNNHIDHLSIGQNGINLSCVLDD</sequence>
<dbReference type="AlphaFoldDB" id="A0A0M3J5W3"/>
<evidence type="ECO:0000313" key="2">
    <source>
        <dbReference type="Proteomes" id="UP000267096"/>
    </source>
</evidence>
<accession>A0A0M3J5W3</accession>
<name>A0A0M3J5W3_ANISI</name>
<organism evidence="3">
    <name type="scientific">Anisakis simplex</name>
    <name type="common">Herring worm</name>
    <dbReference type="NCBI Taxonomy" id="6269"/>
    <lineage>
        <taxon>Eukaryota</taxon>
        <taxon>Metazoa</taxon>
        <taxon>Ecdysozoa</taxon>
        <taxon>Nematoda</taxon>
        <taxon>Chromadorea</taxon>
        <taxon>Rhabditida</taxon>
        <taxon>Spirurina</taxon>
        <taxon>Ascaridomorpha</taxon>
        <taxon>Ascaridoidea</taxon>
        <taxon>Anisakidae</taxon>
        <taxon>Anisakis</taxon>
        <taxon>Anisakis simplex complex</taxon>
    </lineage>
</organism>
<evidence type="ECO:0000313" key="3">
    <source>
        <dbReference type="WBParaSite" id="ASIM_0000294701-mRNA-1"/>
    </source>
</evidence>
<dbReference type="GO" id="GO:0016020">
    <property type="term" value="C:membrane"/>
    <property type="evidence" value="ECO:0007669"/>
    <property type="project" value="TreeGrafter"/>
</dbReference>
<protein>
    <submittedName>
        <fullName evidence="3">Transmembrane protein 209 (inferred by orthology to a human protein)</fullName>
    </submittedName>
</protein>